<protein>
    <recommendedName>
        <fullName evidence="3">Aminotransferase class I/classII domain-containing protein</fullName>
    </recommendedName>
</protein>
<dbReference type="InterPro" id="IPR015421">
    <property type="entry name" value="PyrdxlP-dep_Trfase_major"/>
</dbReference>
<dbReference type="InterPro" id="IPR015422">
    <property type="entry name" value="PyrdxlP-dep_Trfase_small"/>
</dbReference>
<dbReference type="InterPro" id="IPR015424">
    <property type="entry name" value="PyrdxlP-dep_Trfase"/>
</dbReference>
<reference evidence="2" key="1">
    <citation type="submission" date="2016-01" db="EMBL/GenBank/DDBJ databases">
        <authorList>
            <person name="Mitreva M."/>
            <person name="Pepin K.H."/>
            <person name="Mihindukulasuriya K.A."/>
            <person name="Fulton R."/>
            <person name="Fronick C."/>
            <person name="O'Laughlin M."/>
            <person name="Miner T."/>
            <person name="Herter B."/>
            <person name="Rosa B.A."/>
            <person name="Cordes M."/>
            <person name="Tomlinson C."/>
            <person name="Wollam A."/>
            <person name="Palsikar V.B."/>
            <person name="Mardis E.R."/>
            <person name="Wilson R.K."/>
        </authorList>
    </citation>
    <scope>NUCLEOTIDE SEQUENCE [LARGE SCALE GENOMIC DNA]</scope>
    <source>
        <strain evidence="2">MJR7716</strain>
    </source>
</reference>
<evidence type="ECO:0000313" key="1">
    <source>
        <dbReference type="EMBL" id="KXA39767.1"/>
    </source>
</evidence>
<dbReference type="EMBL" id="LRQG01000088">
    <property type="protein sequence ID" value="KXA39767.1"/>
    <property type="molecule type" value="Genomic_DNA"/>
</dbReference>
<organism evidence="1 2">
    <name type="scientific">Prevotella corporis</name>
    <dbReference type="NCBI Taxonomy" id="28128"/>
    <lineage>
        <taxon>Bacteria</taxon>
        <taxon>Pseudomonadati</taxon>
        <taxon>Bacteroidota</taxon>
        <taxon>Bacteroidia</taxon>
        <taxon>Bacteroidales</taxon>
        <taxon>Prevotellaceae</taxon>
        <taxon>Prevotella</taxon>
    </lineage>
</organism>
<dbReference type="Gene3D" id="3.40.640.10">
    <property type="entry name" value="Type I PLP-dependent aspartate aminotransferase-like (Major domain)"/>
    <property type="match status" value="1"/>
</dbReference>
<dbReference type="STRING" id="28128.HMPREF3226_01171"/>
<dbReference type="OrthoDB" id="9802328at2"/>
<evidence type="ECO:0000313" key="2">
    <source>
        <dbReference type="Proteomes" id="UP000070533"/>
    </source>
</evidence>
<dbReference type="AlphaFoldDB" id="A0A133QA59"/>
<comment type="caution">
    <text evidence="1">The sequence shown here is derived from an EMBL/GenBank/DDBJ whole genome shotgun (WGS) entry which is preliminary data.</text>
</comment>
<name>A0A133QA59_9BACT</name>
<sequence>MPEISIRGLEMPESPTRKLSSLAVAEQNRGLPEYQLNIGQPDLPPPQCSLDTVKNINPTLLEYSPSQDILAYREKPCGYYKKFSIDVEPENIIITTGGSEAVPFSFMS</sequence>
<evidence type="ECO:0008006" key="3">
    <source>
        <dbReference type="Google" id="ProtNLM"/>
    </source>
</evidence>
<dbReference type="SUPFAM" id="SSF53383">
    <property type="entry name" value="PLP-dependent transferases"/>
    <property type="match status" value="1"/>
</dbReference>
<gene>
    <name evidence="1" type="ORF">HMPREF3226_01171</name>
</gene>
<keyword evidence="2" id="KW-1185">Reference proteome</keyword>
<accession>A0A133QA59</accession>
<dbReference type="Gene3D" id="3.90.1150.10">
    <property type="entry name" value="Aspartate Aminotransferase, domain 1"/>
    <property type="match status" value="1"/>
</dbReference>
<dbReference type="Proteomes" id="UP000070533">
    <property type="component" value="Unassembled WGS sequence"/>
</dbReference>
<dbReference type="eggNOG" id="COG0436">
    <property type="taxonomic scope" value="Bacteria"/>
</dbReference>
<proteinExistence type="predicted"/>
<dbReference type="PATRIC" id="fig|28128.5.peg.1191"/>